<sequence length="138" mass="16383">MEIEKLLLNQNINMNREKADVDYSIIRYILRNCCENGAFIDEYTDEEIINKINNGNRNLKKLEQEAILIIEEVLEDMYFNTERDLKGIDNLLNLFNRNDSLEKLKIKFDKLSKKHKWNLTFDDLLKVAGENNKIKELS</sequence>
<proteinExistence type="predicted"/>
<accession>A0A8S5RFT2</accession>
<name>A0A8S5RFT2_9VIRU</name>
<organism evidence="2">
    <name type="scientific">virus sp. ctE0n6</name>
    <dbReference type="NCBI Taxonomy" id="2827985"/>
    <lineage>
        <taxon>Viruses</taxon>
    </lineage>
</organism>
<protein>
    <submittedName>
        <fullName evidence="2">Uncharacterized protein</fullName>
    </submittedName>
</protein>
<dbReference type="EMBL" id="BK059101">
    <property type="protein sequence ID" value="DAE30019.1"/>
    <property type="molecule type" value="Genomic_DNA"/>
</dbReference>
<reference evidence="2" key="1">
    <citation type="journal article" date="2021" name="Proc. Natl. Acad. Sci. U.S.A.">
        <title>A Catalog of Tens of Thousands of Viruses from Human Metagenomes Reveals Hidden Associations with Chronic Diseases.</title>
        <authorList>
            <person name="Tisza M.J."/>
            <person name="Buck C.B."/>
        </authorList>
    </citation>
    <scope>NUCLEOTIDE SEQUENCE</scope>
    <source>
        <strain evidence="2">CtE0n6</strain>
    </source>
</reference>
<evidence type="ECO:0000313" key="2">
    <source>
        <dbReference type="EMBL" id="DAE30019.1"/>
    </source>
</evidence>
<feature type="coiled-coil region" evidence="1">
    <location>
        <begin position="45"/>
        <end position="72"/>
    </location>
</feature>
<evidence type="ECO:0000256" key="1">
    <source>
        <dbReference type="SAM" id="Coils"/>
    </source>
</evidence>
<keyword evidence="1" id="KW-0175">Coiled coil</keyword>